<dbReference type="STRING" id="3694.A0A3N7G7H5"/>
<dbReference type="InterPro" id="IPR032675">
    <property type="entry name" value="LRR_dom_sf"/>
</dbReference>
<evidence type="ECO:0000256" key="10">
    <source>
        <dbReference type="ARBA" id="ARBA00023170"/>
    </source>
</evidence>
<dbReference type="OMA" id="PRWIVNS"/>
<keyword evidence="7" id="KW-0677">Repeat</keyword>
<protein>
    <recommendedName>
        <fullName evidence="15">Leucine-rich repeat-containing N-terminal plant-type domain-containing protein</fullName>
    </recommendedName>
</protein>
<evidence type="ECO:0000256" key="9">
    <source>
        <dbReference type="ARBA" id="ARBA00023136"/>
    </source>
</evidence>
<dbReference type="InterPro" id="IPR051502">
    <property type="entry name" value="RLP_Defense_Trigger"/>
</dbReference>
<keyword evidence="6" id="KW-0732">Signal</keyword>
<accession>A0A3N7G7H5</accession>
<keyword evidence="5 12" id="KW-0812">Transmembrane</keyword>
<evidence type="ECO:0000256" key="4">
    <source>
        <dbReference type="ARBA" id="ARBA00022614"/>
    </source>
</evidence>
<dbReference type="InterPro" id="IPR001611">
    <property type="entry name" value="Leu-rich_rpt"/>
</dbReference>
<dbReference type="PANTHER" id="PTHR48062">
    <property type="entry name" value="RECEPTOR-LIKE PROTEIN 14"/>
    <property type="match status" value="1"/>
</dbReference>
<evidence type="ECO:0000313" key="14">
    <source>
        <dbReference type="Proteomes" id="UP000006729"/>
    </source>
</evidence>
<dbReference type="SMART" id="SM00369">
    <property type="entry name" value="LRR_TYP"/>
    <property type="match status" value="6"/>
</dbReference>
<dbReference type="SUPFAM" id="SSF52058">
    <property type="entry name" value="L domain-like"/>
    <property type="match status" value="2"/>
</dbReference>
<sequence length="633" mass="70961">MNHSSLKFFSSENNRLVTEPMSFHDLIPKFQLVFFHLSNSPTSKAVNVEIPNFLYYQYNLRFLDLSHNNITGMFPSWLLKNNTRLEQLFMSENSFVGTLQLQDHPNPNMTELDISNNNMHGQISKDICLIFPNLYTLRMAKNGFTGCIPSCLGNISSLGILDLSNNQLSTVKLKQLTTIGFLKLSNNNLGGQLLASVVNSSGLVFLYLSGNNFWGQISDFPLDGWKKMWTVLDLSNNQFSGMLPRWIVNSTQLSAIDLSKNHFKGPIPRDFCKLQGLEYLDLSENNLSGSIPSCFNPPQITHVHLSENRLSGPLTCGFYNSSSLITMDLRNNSFTGSIPNWIGNLSSLSFLLLRANHFDGDFPDHLCLLEKLSILDVSQNHLSGPLPACLGNLTFKENSKKAFADIENVFGSAYTGKSYYDTMNPKLVDNFQILGNPSQSNIAEEVIEFTTKNMYYGYKGKILSFMSGIDLSSNNFLGAIPQELGYLSKILSLNLSHNNLTGSIPATFSNLKQIESLDLSYNNLTGAIPQQLTEITTLTVFSVAHNNLSGKTPEEKYQFGTFDESCYEGNPFLCGPPLRNNCSKEPMSLQPVPNDEQEDDDFIDMEFFYISFSVCYTIVVMMIAAVLYINPYW</sequence>
<reference evidence="13 14" key="1">
    <citation type="journal article" date="2006" name="Science">
        <title>The genome of black cottonwood, Populus trichocarpa (Torr. &amp; Gray).</title>
        <authorList>
            <person name="Tuskan G.A."/>
            <person name="Difazio S."/>
            <person name="Jansson S."/>
            <person name="Bohlmann J."/>
            <person name="Grigoriev I."/>
            <person name="Hellsten U."/>
            <person name="Putnam N."/>
            <person name="Ralph S."/>
            <person name="Rombauts S."/>
            <person name="Salamov A."/>
            <person name="Schein J."/>
            <person name="Sterck L."/>
            <person name="Aerts A."/>
            <person name="Bhalerao R.R."/>
            <person name="Bhalerao R.P."/>
            <person name="Blaudez D."/>
            <person name="Boerjan W."/>
            <person name="Brun A."/>
            <person name="Brunner A."/>
            <person name="Busov V."/>
            <person name="Campbell M."/>
            <person name="Carlson J."/>
            <person name="Chalot M."/>
            <person name="Chapman J."/>
            <person name="Chen G.L."/>
            <person name="Cooper D."/>
            <person name="Coutinho P.M."/>
            <person name="Couturier J."/>
            <person name="Covert S."/>
            <person name="Cronk Q."/>
            <person name="Cunningham R."/>
            <person name="Davis J."/>
            <person name="Degroeve S."/>
            <person name="Dejardin A."/>
            <person name="Depamphilis C."/>
            <person name="Detter J."/>
            <person name="Dirks B."/>
            <person name="Dubchak I."/>
            <person name="Duplessis S."/>
            <person name="Ehlting J."/>
            <person name="Ellis B."/>
            <person name="Gendler K."/>
            <person name="Goodstein D."/>
            <person name="Gribskov M."/>
            <person name="Grimwood J."/>
            <person name="Groover A."/>
            <person name="Gunter L."/>
            <person name="Hamberger B."/>
            <person name="Heinze B."/>
            <person name="Helariutta Y."/>
            <person name="Henrissat B."/>
            <person name="Holligan D."/>
            <person name="Holt R."/>
            <person name="Huang W."/>
            <person name="Islam-Faridi N."/>
            <person name="Jones S."/>
            <person name="Jones-Rhoades M."/>
            <person name="Jorgensen R."/>
            <person name="Joshi C."/>
            <person name="Kangasjarvi J."/>
            <person name="Karlsson J."/>
            <person name="Kelleher C."/>
            <person name="Kirkpatrick R."/>
            <person name="Kirst M."/>
            <person name="Kohler A."/>
            <person name="Kalluri U."/>
            <person name="Larimer F."/>
            <person name="Leebens-Mack J."/>
            <person name="Leple J.C."/>
            <person name="Locascio P."/>
            <person name="Lou Y."/>
            <person name="Lucas S."/>
            <person name="Martin F."/>
            <person name="Montanini B."/>
            <person name="Napoli C."/>
            <person name="Nelson D.R."/>
            <person name="Nelson C."/>
            <person name="Nieminen K."/>
            <person name="Nilsson O."/>
            <person name="Pereda V."/>
            <person name="Peter G."/>
            <person name="Philippe R."/>
            <person name="Pilate G."/>
            <person name="Poliakov A."/>
            <person name="Razumovskaya J."/>
            <person name="Richardson P."/>
            <person name="Rinaldi C."/>
            <person name="Ritland K."/>
            <person name="Rouze P."/>
            <person name="Ryaboy D."/>
            <person name="Schmutz J."/>
            <person name="Schrader J."/>
            <person name="Segerman B."/>
            <person name="Shin H."/>
            <person name="Siddiqui A."/>
            <person name="Sterky F."/>
            <person name="Terry A."/>
            <person name="Tsai C.J."/>
            <person name="Uberbacher E."/>
            <person name="Unneberg P."/>
            <person name="Vahala J."/>
            <person name="Wall K."/>
            <person name="Wessler S."/>
            <person name="Yang G."/>
            <person name="Yin T."/>
            <person name="Douglas C."/>
            <person name="Marra M."/>
            <person name="Sandberg G."/>
            <person name="Van de Peer Y."/>
            <person name="Rokhsar D."/>
        </authorList>
    </citation>
    <scope>NUCLEOTIDE SEQUENCE [LARGE SCALE GENOMIC DNA]</scope>
    <source>
        <strain evidence="14">cv. Nisqually</strain>
    </source>
</reference>
<dbReference type="PROSITE" id="PS51450">
    <property type="entry name" value="LRR"/>
    <property type="match status" value="1"/>
</dbReference>
<dbReference type="EMBL" id="CM009294">
    <property type="protein sequence ID" value="RQO89828.1"/>
    <property type="molecule type" value="Genomic_DNA"/>
</dbReference>
<dbReference type="GO" id="GO:0005886">
    <property type="term" value="C:plasma membrane"/>
    <property type="evidence" value="ECO:0007669"/>
    <property type="project" value="UniProtKB-SubCell"/>
</dbReference>
<keyword evidence="9 12" id="KW-0472">Membrane</keyword>
<evidence type="ECO:0000256" key="3">
    <source>
        <dbReference type="ARBA" id="ARBA00022475"/>
    </source>
</evidence>
<evidence type="ECO:0000256" key="12">
    <source>
        <dbReference type="SAM" id="Phobius"/>
    </source>
</evidence>
<keyword evidence="14" id="KW-1185">Reference proteome</keyword>
<dbReference type="Gramene" id="Potri.005G008800.2.v4.1">
    <property type="protein sequence ID" value="Potri.005G008800.2.v4.1"/>
    <property type="gene ID" value="Potri.005G008800.v4.1"/>
</dbReference>
<dbReference type="InterPro" id="IPR003591">
    <property type="entry name" value="Leu-rich_rpt_typical-subtyp"/>
</dbReference>
<dbReference type="Pfam" id="PF00560">
    <property type="entry name" value="LRR_1"/>
    <property type="match status" value="3"/>
</dbReference>
<keyword evidence="10" id="KW-0675">Receptor</keyword>
<keyword evidence="4" id="KW-0433">Leucine-rich repeat</keyword>
<evidence type="ECO:0000256" key="8">
    <source>
        <dbReference type="ARBA" id="ARBA00022989"/>
    </source>
</evidence>
<evidence type="ECO:0000256" key="7">
    <source>
        <dbReference type="ARBA" id="ARBA00022737"/>
    </source>
</evidence>
<organism evidence="13 14">
    <name type="scientific">Populus trichocarpa</name>
    <name type="common">Western balsam poplar</name>
    <name type="synonym">Populus balsamifera subsp. trichocarpa</name>
    <dbReference type="NCBI Taxonomy" id="3694"/>
    <lineage>
        <taxon>Eukaryota</taxon>
        <taxon>Viridiplantae</taxon>
        <taxon>Streptophyta</taxon>
        <taxon>Embryophyta</taxon>
        <taxon>Tracheophyta</taxon>
        <taxon>Spermatophyta</taxon>
        <taxon>Magnoliopsida</taxon>
        <taxon>eudicotyledons</taxon>
        <taxon>Gunneridae</taxon>
        <taxon>Pentapetalae</taxon>
        <taxon>rosids</taxon>
        <taxon>fabids</taxon>
        <taxon>Malpighiales</taxon>
        <taxon>Salicaceae</taxon>
        <taxon>Saliceae</taxon>
        <taxon>Populus</taxon>
    </lineage>
</organism>
<dbReference type="Proteomes" id="UP000006729">
    <property type="component" value="Chromosome 5"/>
</dbReference>
<dbReference type="FunFam" id="3.80.10.10:FF:000111">
    <property type="entry name" value="LRR receptor-like serine/threonine-protein kinase ERECTA"/>
    <property type="match status" value="1"/>
</dbReference>
<dbReference type="SMR" id="A0A3N7G7H5"/>
<comment type="similarity">
    <text evidence="2">Belongs to the RLP family.</text>
</comment>
<evidence type="ECO:0000256" key="11">
    <source>
        <dbReference type="ARBA" id="ARBA00023180"/>
    </source>
</evidence>
<evidence type="ECO:0000256" key="2">
    <source>
        <dbReference type="ARBA" id="ARBA00009592"/>
    </source>
</evidence>
<evidence type="ECO:0008006" key="15">
    <source>
        <dbReference type="Google" id="ProtNLM"/>
    </source>
</evidence>
<gene>
    <name evidence="13" type="ORF">POPTR_005G008800</name>
</gene>
<comment type="subcellular location">
    <subcellularLocation>
        <location evidence="1">Cell membrane</location>
        <topology evidence="1">Single-pass type I membrane protein</topology>
    </subcellularLocation>
</comment>
<dbReference type="FunFam" id="3.80.10.10:FF:000095">
    <property type="entry name" value="LRR receptor-like serine/threonine-protein kinase GSO1"/>
    <property type="match status" value="1"/>
</dbReference>
<evidence type="ECO:0000313" key="13">
    <source>
        <dbReference type="EMBL" id="RQO89828.1"/>
    </source>
</evidence>
<evidence type="ECO:0000256" key="6">
    <source>
        <dbReference type="ARBA" id="ARBA00022729"/>
    </source>
</evidence>
<keyword evidence="8 12" id="KW-1133">Transmembrane helix</keyword>
<proteinExistence type="inferred from homology"/>
<dbReference type="PRINTS" id="PR00019">
    <property type="entry name" value="LEURICHRPT"/>
</dbReference>
<keyword evidence="3" id="KW-1003">Cell membrane</keyword>
<dbReference type="InParanoid" id="A0A3N7G7H5"/>
<evidence type="ECO:0000256" key="1">
    <source>
        <dbReference type="ARBA" id="ARBA00004251"/>
    </source>
</evidence>
<evidence type="ECO:0000256" key="5">
    <source>
        <dbReference type="ARBA" id="ARBA00022692"/>
    </source>
</evidence>
<name>A0A3N7G7H5_POPTR</name>
<dbReference type="AlphaFoldDB" id="A0A3N7G7H5"/>
<dbReference type="PANTHER" id="PTHR48062:SF21">
    <property type="entry name" value="RECEPTOR-LIKE PROTEIN 12"/>
    <property type="match status" value="1"/>
</dbReference>
<keyword evidence="11" id="KW-0325">Glycoprotein</keyword>
<dbReference type="Gene3D" id="3.80.10.10">
    <property type="entry name" value="Ribonuclease Inhibitor"/>
    <property type="match status" value="2"/>
</dbReference>
<dbReference type="Pfam" id="PF13855">
    <property type="entry name" value="LRR_8"/>
    <property type="match status" value="2"/>
</dbReference>
<dbReference type="Pfam" id="PF13516">
    <property type="entry name" value="LRR_6"/>
    <property type="match status" value="1"/>
</dbReference>
<dbReference type="FunCoup" id="A0A3N7G7H5">
    <property type="interactions" value="839"/>
</dbReference>
<feature type="transmembrane region" description="Helical" evidence="12">
    <location>
        <begin position="607"/>
        <end position="629"/>
    </location>
</feature>